<dbReference type="InterPro" id="IPR036291">
    <property type="entry name" value="NAD(P)-bd_dom_sf"/>
</dbReference>
<dbReference type="FunFam" id="3.40.50.720:FF:000311">
    <property type="entry name" value="Ornithine cyclodeaminase"/>
    <property type="match status" value="1"/>
</dbReference>
<sequence>MKTLFLTQTQVKNLISPAEANEAVEKAFEAFGKGQTQMPPKSYLFYTPFKGDLRTMPAYIESIKATGVKIVNVHVNNNEKNLPTVMATIVLNDPETGFPIAIMDGTFLTALRTGAAGAVAIKYLARENAESIGFVGCGVQAYTQIDLSVLMRKFKIIKAYDIDENRRNQFLHYVEKNHGLKPEGSNDIKIACNADVVTTTTPVSTPIVKNEWIKAGTHINAIGADAPGKQELESAILLRSKIIVDNWDQASHSGEINVPLEKNVIARENIYGELGTIVAGLMPGRTSNDEITVFDSTGLAVQDIAVAKKVYERALIQNLGISLEILK</sequence>
<comment type="catalytic activity">
    <reaction evidence="3">
        <text>L-proline + NAD(+) = 1-pyrroline-2-carboxylate + NADH + H(+)</text>
        <dbReference type="Rhea" id="RHEA:20321"/>
        <dbReference type="ChEBI" id="CHEBI:15378"/>
        <dbReference type="ChEBI" id="CHEBI:39785"/>
        <dbReference type="ChEBI" id="CHEBI:57540"/>
        <dbReference type="ChEBI" id="CHEBI:57945"/>
        <dbReference type="ChEBI" id="CHEBI:60039"/>
        <dbReference type="EC" id="1.5.1.49"/>
    </reaction>
</comment>
<comment type="caution">
    <text evidence="6">The sequence shown here is derived from an EMBL/GenBank/DDBJ whole genome shotgun (WGS) entry which is preliminary data.</text>
</comment>
<dbReference type="SUPFAM" id="SSF51735">
    <property type="entry name" value="NAD(P)-binding Rossmann-fold domains"/>
    <property type="match status" value="1"/>
</dbReference>
<dbReference type="GO" id="GO:0005737">
    <property type="term" value="C:cytoplasm"/>
    <property type="evidence" value="ECO:0007669"/>
    <property type="project" value="TreeGrafter"/>
</dbReference>
<dbReference type="PANTHER" id="PTHR13812:SF19">
    <property type="entry name" value="KETIMINE REDUCTASE MU-CRYSTALLIN"/>
    <property type="match status" value="1"/>
</dbReference>
<dbReference type="PIRSF" id="PIRSF001439">
    <property type="entry name" value="CryM"/>
    <property type="match status" value="1"/>
</dbReference>
<dbReference type="InterPro" id="IPR003462">
    <property type="entry name" value="ODC_Mu_crystall"/>
</dbReference>
<dbReference type="InterPro" id="IPR023401">
    <property type="entry name" value="ODC_N"/>
</dbReference>
<keyword evidence="2 5" id="KW-0520">NAD</keyword>
<feature type="active site" description="Proton donor/acceptor" evidence="5">
    <location>
        <position position="69"/>
    </location>
</feature>
<gene>
    <name evidence="6" type="ORF">A2Y62_12985</name>
</gene>
<dbReference type="Gene3D" id="3.40.50.720">
    <property type="entry name" value="NAD(P)-binding Rossmann-like Domain"/>
    <property type="match status" value="1"/>
</dbReference>
<evidence type="ECO:0000313" key="6">
    <source>
        <dbReference type="EMBL" id="OGF58702.1"/>
    </source>
</evidence>
<dbReference type="STRING" id="1817863.A2Y62_12985"/>
<keyword evidence="1 5" id="KW-0560">Oxidoreductase</keyword>
<feature type="binding site" evidence="5">
    <location>
        <position position="296"/>
    </location>
    <ligand>
        <name>NAD(+)</name>
        <dbReference type="ChEBI" id="CHEBI:57540"/>
    </ligand>
</feature>
<comment type="function">
    <text evidence="5">Catalyzes the NAD(+)-dependent oxidative deamination of L-alanine to pyruvate, and the reverse reaction, the reductive amination of pyruvate.</text>
</comment>
<keyword evidence="5" id="KW-0547">Nucleotide-binding</keyword>
<proteinExistence type="inferred from homology"/>
<dbReference type="Pfam" id="PF02423">
    <property type="entry name" value="OCD_Mu_crystall"/>
    <property type="match status" value="1"/>
</dbReference>
<dbReference type="InterPro" id="IPR028609">
    <property type="entry name" value="AlaDH_arch-typ"/>
</dbReference>
<evidence type="ECO:0000256" key="2">
    <source>
        <dbReference type="ARBA" id="ARBA00023027"/>
    </source>
</evidence>
<comment type="catalytic activity">
    <reaction evidence="5">
        <text>L-alanine + NAD(+) + H2O = pyruvate + NH4(+) + NADH + H(+)</text>
        <dbReference type="Rhea" id="RHEA:18405"/>
        <dbReference type="ChEBI" id="CHEBI:15361"/>
        <dbReference type="ChEBI" id="CHEBI:15377"/>
        <dbReference type="ChEBI" id="CHEBI:15378"/>
        <dbReference type="ChEBI" id="CHEBI:28938"/>
        <dbReference type="ChEBI" id="CHEBI:57540"/>
        <dbReference type="ChEBI" id="CHEBI:57945"/>
        <dbReference type="ChEBI" id="CHEBI:57972"/>
        <dbReference type="EC" id="1.4.1.1"/>
    </reaction>
</comment>
<evidence type="ECO:0000256" key="3">
    <source>
        <dbReference type="ARBA" id="ARBA00050354"/>
    </source>
</evidence>
<organism evidence="6 7">
    <name type="scientific">Candidatus Fischerbacteria bacterium RBG_13_37_8</name>
    <dbReference type="NCBI Taxonomy" id="1817863"/>
    <lineage>
        <taxon>Bacteria</taxon>
        <taxon>Candidatus Fischeribacteriota</taxon>
    </lineage>
</organism>
<dbReference type="Proteomes" id="UP000178943">
    <property type="component" value="Unassembled WGS sequence"/>
</dbReference>
<feature type="binding site" evidence="5">
    <location>
        <begin position="139"/>
        <end position="140"/>
    </location>
    <ligand>
        <name>NAD(+)</name>
        <dbReference type="ChEBI" id="CHEBI:57540"/>
    </ligand>
</feature>
<dbReference type="EMBL" id="MFGW01000233">
    <property type="protein sequence ID" value="OGF58702.1"/>
    <property type="molecule type" value="Genomic_DNA"/>
</dbReference>
<dbReference type="Gene3D" id="3.30.1780.10">
    <property type="entry name" value="ornithine cyclodeaminase, domain 1"/>
    <property type="match status" value="1"/>
</dbReference>
<dbReference type="FunFam" id="3.30.1780.10:FF:000002">
    <property type="entry name" value="Ornithine cyclodeaminase"/>
    <property type="match status" value="1"/>
</dbReference>
<feature type="binding site" evidence="5">
    <location>
        <begin position="223"/>
        <end position="225"/>
    </location>
    <ligand>
        <name>NAD(+)</name>
        <dbReference type="ChEBI" id="CHEBI:57540"/>
    </ligand>
</feature>
<evidence type="ECO:0000313" key="7">
    <source>
        <dbReference type="Proteomes" id="UP000178943"/>
    </source>
</evidence>
<accession>A0A1F5V5K8</accession>
<comment type="similarity">
    <text evidence="5">Belongs to the ornithine cyclodeaminase/mu-crystallin family. Archaeal alanine dehydrogenase subfamily.</text>
</comment>
<comment type="catalytic activity">
    <reaction evidence="4">
        <text>L-proline + NADP(+) = 1-pyrroline-2-carboxylate + NADPH + H(+)</text>
        <dbReference type="Rhea" id="RHEA:20317"/>
        <dbReference type="ChEBI" id="CHEBI:15378"/>
        <dbReference type="ChEBI" id="CHEBI:39785"/>
        <dbReference type="ChEBI" id="CHEBI:57783"/>
        <dbReference type="ChEBI" id="CHEBI:58349"/>
        <dbReference type="ChEBI" id="CHEBI:60039"/>
        <dbReference type="EC" id="1.5.1.49"/>
    </reaction>
</comment>
<feature type="binding site" evidence="5">
    <location>
        <position position="229"/>
    </location>
    <ligand>
        <name>NAD(+)</name>
        <dbReference type="ChEBI" id="CHEBI:57540"/>
    </ligand>
</feature>
<dbReference type="AlphaFoldDB" id="A0A1F5V5K8"/>
<dbReference type="GO" id="GO:0051287">
    <property type="term" value="F:NAD binding"/>
    <property type="evidence" value="ECO:0007669"/>
    <property type="project" value="UniProtKB-UniRule"/>
</dbReference>
<evidence type="ECO:0000256" key="5">
    <source>
        <dbReference type="HAMAP-Rule" id="MF_00935"/>
    </source>
</evidence>
<protein>
    <recommendedName>
        <fullName evidence="5">Putative alanine dehydrogenase</fullName>
        <shortName evidence="5">AlaDH</shortName>
        <ecNumber evidence="5">1.4.1.1</ecNumber>
    </recommendedName>
</protein>
<evidence type="ECO:0000256" key="1">
    <source>
        <dbReference type="ARBA" id="ARBA00023002"/>
    </source>
</evidence>
<dbReference type="EC" id="1.4.1.1" evidence="5"/>
<name>A0A1F5V5K8_9BACT</name>
<dbReference type="InterPro" id="IPR012742">
    <property type="entry name" value="Ala_DH_archaeglobus"/>
</dbReference>
<reference evidence="6 7" key="1">
    <citation type="journal article" date="2016" name="Nat. Commun.">
        <title>Thousands of microbial genomes shed light on interconnected biogeochemical processes in an aquifer system.</title>
        <authorList>
            <person name="Anantharaman K."/>
            <person name="Brown C.T."/>
            <person name="Hug L.A."/>
            <person name="Sharon I."/>
            <person name="Castelle C.J."/>
            <person name="Probst A.J."/>
            <person name="Thomas B.C."/>
            <person name="Singh A."/>
            <person name="Wilkins M.J."/>
            <person name="Karaoz U."/>
            <person name="Brodie E.L."/>
            <person name="Williams K.H."/>
            <person name="Hubbard S.S."/>
            <person name="Banfield J.F."/>
        </authorList>
    </citation>
    <scope>NUCLEOTIDE SEQUENCE [LARGE SCALE GENOMIC DNA]</scope>
</reference>
<dbReference type="NCBIfam" id="TIGR02371">
    <property type="entry name" value="ala_DH_arch"/>
    <property type="match status" value="1"/>
</dbReference>
<feature type="binding site" evidence="5">
    <location>
        <position position="112"/>
    </location>
    <ligand>
        <name>NAD(+)</name>
        <dbReference type="ChEBI" id="CHEBI:57540"/>
    </ligand>
</feature>
<comment type="caution">
    <text evidence="5">Lacks conserved residue(s) required for the propagation of feature annotation.</text>
</comment>
<dbReference type="GO" id="GO:0000286">
    <property type="term" value="F:alanine dehydrogenase activity"/>
    <property type="evidence" value="ECO:0007669"/>
    <property type="project" value="UniProtKB-UniRule"/>
</dbReference>
<dbReference type="GO" id="GO:0006522">
    <property type="term" value="P:alanine metabolic process"/>
    <property type="evidence" value="ECO:0007669"/>
    <property type="project" value="UniProtKB-UniRule"/>
</dbReference>
<evidence type="ECO:0000256" key="4">
    <source>
        <dbReference type="ARBA" id="ARBA00052703"/>
    </source>
</evidence>
<dbReference type="HAMAP" id="MF_00935">
    <property type="entry name" value="AlaDH_arch"/>
    <property type="match status" value="1"/>
</dbReference>
<dbReference type="PANTHER" id="PTHR13812">
    <property type="entry name" value="KETIMINE REDUCTASE MU-CRYSTALLIN"/>
    <property type="match status" value="1"/>
</dbReference>